<gene>
    <name evidence="8" type="ORF">H9784_03480</name>
</gene>
<feature type="transmembrane region" description="Helical" evidence="6">
    <location>
        <begin position="76"/>
        <end position="95"/>
    </location>
</feature>
<sequence>MPILKEHRSLLVAMCAAQFFMPFMMAGVNAVLPPLGETLGASARELSLVGAVYSLGLVIFQLAGGTLGDIFGRRRIFLTGMCIFGCTSIVLGFVSNMTLFIVLRLVQGTGCALLSSCSLALLVSAAPGNLRASYLGISGAAVYAGIACGPPLAGLVAGWLGWQWLFRLTGLAALAAMLLTVSRVKLEWRPSKGEHFDVGGCLIYGCCMTALTIGASELADHPGLGGGMLALWAALAVLLCIRELHSSFPLLDVRMLARNRVTSLSLVAAFINYCSFFGMLFFFSLYLQVGRGMSVEQTGLVLALQALVQALSSPLAARLCNRWQAGYVCTLGTILCGCGLLLAAFLHLDSSLLIIFGSQALLGLGVSFFALSNTTIIMESAGEANVGRASGLVGMVRTAGMLCNMVIITLTLSFFLGHEAVGAHNVDKFLRAMRLDMILFGVLNLLAVSCTLARNVSRRH</sequence>
<keyword evidence="5 6" id="KW-0472">Membrane</keyword>
<dbReference type="InterPro" id="IPR036259">
    <property type="entry name" value="MFS_trans_sf"/>
</dbReference>
<organism evidence="8 9">
    <name type="scientific">Candidatus Desulfovibrio intestinavium</name>
    <dbReference type="NCBI Taxonomy" id="2838534"/>
    <lineage>
        <taxon>Bacteria</taxon>
        <taxon>Pseudomonadati</taxon>
        <taxon>Thermodesulfobacteriota</taxon>
        <taxon>Desulfovibrionia</taxon>
        <taxon>Desulfovibrionales</taxon>
        <taxon>Desulfovibrionaceae</taxon>
        <taxon>Desulfovibrio</taxon>
    </lineage>
</organism>
<dbReference type="AlphaFoldDB" id="A0A9D2HMZ0"/>
<comment type="caution">
    <text evidence="8">The sequence shown here is derived from an EMBL/GenBank/DDBJ whole genome shotgun (WGS) entry which is preliminary data.</text>
</comment>
<dbReference type="InterPro" id="IPR011701">
    <property type="entry name" value="MFS"/>
</dbReference>
<dbReference type="Gene3D" id="1.20.1250.20">
    <property type="entry name" value="MFS general substrate transporter like domains"/>
    <property type="match status" value="2"/>
</dbReference>
<keyword evidence="4 6" id="KW-1133">Transmembrane helix</keyword>
<evidence type="ECO:0000256" key="1">
    <source>
        <dbReference type="ARBA" id="ARBA00004141"/>
    </source>
</evidence>
<feature type="transmembrane region" description="Helical" evidence="6">
    <location>
        <begin position="437"/>
        <end position="456"/>
    </location>
</feature>
<dbReference type="CDD" id="cd17321">
    <property type="entry name" value="MFS_MMR_MDR_like"/>
    <property type="match status" value="1"/>
</dbReference>
<feature type="transmembrane region" description="Helical" evidence="6">
    <location>
        <begin position="299"/>
        <end position="320"/>
    </location>
</feature>
<feature type="transmembrane region" description="Helical" evidence="6">
    <location>
        <begin position="134"/>
        <end position="158"/>
    </location>
</feature>
<evidence type="ECO:0000256" key="5">
    <source>
        <dbReference type="ARBA" id="ARBA00023136"/>
    </source>
</evidence>
<evidence type="ECO:0000256" key="2">
    <source>
        <dbReference type="ARBA" id="ARBA00022448"/>
    </source>
</evidence>
<dbReference type="Proteomes" id="UP000823821">
    <property type="component" value="Unassembled WGS sequence"/>
</dbReference>
<feature type="domain" description="Major facilitator superfamily (MFS) profile" evidence="7">
    <location>
        <begin position="10"/>
        <end position="459"/>
    </location>
</feature>
<evidence type="ECO:0000256" key="3">
    <source>
        <dbReference type="ARBA" id="ARBA00022692"/>
    </source>
</evidence>
<reference evidence="8" key="2">
    <citation type="submission" date="2021-04" db="EMBL/GenBank/DDBJ databases">
        <authorList>
            <person name="Gilroy R."/>
        </authorList>
    </citation>
    <scope>NUCLEOTIDE SEQUENCE</scope>
    <source>
        <strain evidence="8">5032</strain>
    </source>
</reference>
<dbReference type="PRINTS" id="PR01036">
    <property type="entry name" value="TCRTETB"/>
</dbReference>
<feature type="transmembrane region" description="Helical" evidence="6">
    <location>
        <begin position="101"/>
        <end position="122"/>
    </location>
</feature>
<evidence type="ECO:0000259" key="7">
    <source>
        <dbReference type="PROSITE" id="PS50850"/>
    </source>
</evidence>
<dbReference type="InterPro" id="IPR020846">
    <property type="entry name" value="MFS_dom"/>
</dbReference>
<accession>A0A9D2HMZ0</accession>
<feature type="transmembrane region" description="Helical" evidence="6">
    <location>
        <begin position="222"/>
        <end position="241"/>
    </location>
</feature>
<keyword evidence="3 6" id="KW-0812">Transmembrane</keyword>
<feature type="transmembrane region" description="Helical" evidence="6">
    <location>
        <begin position="164"/>
        <end position="184"/>
    </location>
</feature>
<proteinExistence type="predicted"/>
<feature type="transmembrane region" description="Helical" evidence="6">
    <location>
        <begin position="392"/>
        <end position="417"/>
    </location>
</feature>
<dbReference type="PANTHER" id="PTHR42718">
    <property type="entry name" value="MAJOR FACILITATOR SUPERFAMILY MULTIDRUG TRANSPORTER MFSC"/>
    <property type="match status" value="1"/>
</dbReference>
<dbReference type="EMBL" id="DWZD01000020">
    <property type="protein sequence ID" value="HJA78623.1"/>
    <property type="molecule type" value="Genomic_DNA"/>
</dbReference>
<feature type="transmembrane region" description="Helical" evidence="6">
    <location>
        <begin position="352"/>
        <end position="371"/>
    </location>
</feature>
<name>A0A9D2HMZ0_9BACT</name>
<dbReference type="PANTHER" id="PTHR42718:SF9">
    <property type="entry name" value="MAJOR FACILITATOR SUPERFAMILY MULTIDRUG TRANSPORTER MFSC"/>
    <property type="match status" value="1"/>
</dbReference>
<feature type="transmembrane region" description="Helical" evidence="6">
    <location>
        <begin position="327"/>
        <end position="346"/>
    </location>
</feature>
<dbReference type="GO" id="GO:0016020">
    <property type="term" value="C:membrane"/>
    <property type="evidence" value="ECO:0007669"/>
    <property type="project" value="UniProtKB-SubCell"/>
</dbReference>
<evidence type="ECO:0000313" key="9">
    <source>
        <dbReference type="Proteomes" id="UP000823821"/>
    </source>
</evidence>
<dbReference type="SUPFAM" id="SSF103473">
    <property type="entry name" value="MFS general substrate transporter"/>
    <property type="match status" value="1"/>
</dbReference>
<evidence type="ECO:0000313" key="8">
    <source>
        <dbReference type="EMBL" id="HJA78623.1"/>
    </source>
</evidence>
<feature type="transmembrane region" description="Helical" evidence="6">
    <location>
        <begin position="261"/>
        <end position="287"/>
    </location>
</feature>
<dbReference type="PROSITE" id="PS50850">
    <property type="entry name" value="MFS"/>
    <property type="match status" value="1"/>
</dbReference>
<comment type="subcellular location">
    <subcellularLocation>
        <location evidence="1">Membrane</location>
        <topology evidence="1">Multi-pass membrane protein</topology>
    </subcellularLocation>
</comment>
<feature type="transmembrane region" description="Helical" evidence="6">
    <location>
        <begin position="46"/>
        <end position="64"/>
    </location>
</feature>
<dbReference type="GO" id="GO:0022857">
    <property type="term" value="F:transmembrane transporter activity"/>
    <property type="evidence" value="ECO:0007669"/>
    <property type="project" value="InterPro"/>
</dbReference>
<feature type="transmembrane region" description="Helical" evidence="6">
    <location>
        <begin position="196"/>
        <end position="216"/>
    </location>
</feature>
<protein>
    <submittedName>
        <fullName evidence="8">MFS transporter</fullName>
    </submittedName>
</protein>
<evidence type="ECO:0000256" key="4">
    <source>
        <dbReference type="ARBA" id="ARBA00022989"/>
    </source>
</evidence>
<reference evidence="8" key="1">
    <citation type="journal article" date="2021" name="PeerJ">
        <title>Extensive microbial diversity within the chicken gut microbiome revealed by metagenomics and culture.</title>
        <authorList>
            <person name="Gilroy R."/>
            <person name="Ravi A."/>
            <person name="Getino M."/>
            <person name="Pursley I."/>
            <person name="Horton D.L."/>
            <person name="Alikhan N.F."/>
            <person name="Baker D."/>
            <person name="Gharbi K."/>
            <person name="Hall N."/>
            <person name="Watson M."/>
            <person name="Adriaenssens E.M."/>
            <person name="Foster-Nyarko E."/>
            <person name="Jarju S."/>
            <person name="Secka A."/>
            <person name="Antonio M."/>
            <person name="Oren A."/>
            <person name="Chaudhuri R.R."/>
            <person name="La Ragione R."/>
            <person name="Hildebrand F."/>
            <person name="Pallen M.J."/>
        </authorList>
    </citation>
    <scope>NUCLEOTIDE SEQUENCE</scope>
    <source>
        <strain evidence="8">5032</strain>
    </source>
</reference>
<keyword evidence="2" id="KW-0813">Transport</keyword>
<evidence type="ECO:0000256" key="6">
    <source>
        <dbReference type="SAM" id="Phobius"/>
    </source>
</evidence>
<dbReference type="Pfam" id="PF07690">
    <property type="entry name" value="MFS_1"/>
    <property type="match status" value="1"/>
</dbReference>